<name>A0ABS8MEX0_9FLAO</name>
<dbReference type="RefSeq" id="WP_230036664.1">
    <property type="nucleotide sequence ID" value="NZ_JAJJMM010000001.1"/>
</dbReference>
<sequence length="421" mass="49025">MKKLKIFSILLGILITVLFSSCFRLGRGFKIKRVEKTPTMEEYYASGNYYQAFWSAITILEKNNSEEKRNGALSIIEDSYAKYLEKEESILEYDVKTYKDDVDFNYGRINIDVNSKTKKLYERCKYFQDDYNRVRTSIKDIGPMYYGGRELVFPLKDYSGLVKKTKDKYSDLVYLVAKTYTEGRTYPSSQDAKKDYREAYKVYVQLQKFDNGYKKDEVIKLKDEAYKNGLNYVTINFANSIKKYAVTEKEVLAGLDLGDWITIGKDAKGKYDFNMVVTVENFDISKGDLQRTVFDKEKEIVIQENVPDRDRRPVVVSRRRLLKSRLEIIDLFKEAFIGGTIKIVDNYSKKTKTFTIEAPSIFKYSYAMQEGDIRAIDPEYLPLLDKKPTALPTDYEMSKIGLKLFSEELASKIIGETYQNY</sequence>
<evidence type="ECO:0000313" key="1">
    <source>
        <dbReference type="EMBL" id="MCC9064037.1"/>
    </source>
</evidence>
<organism evidence="1 2">
    <name type="scientific">Flavobacterium piscisymbiosum</name>
    <dbReference type="NCBI Taxonomy" id="2893753"/>
    <lineage>
        <taxon>Bacteria</taxon>
        <taxon>Pseudomonadati</taxon>
        <taxon>Bacteroidota</taxon>
        <taxon>Flavobacteriia</taxon>
        <taxon>Flavobacteriales</taxon>
        <taxon>Flavobacteriaceae</taxon>
        <taxon>Flavobacterium</taxon>
    </lineage>
</organism>
<dbReference type="Proteomes" id="UP001430679">
    <property type="component" value="Unassembled WGS sequence"/>
</dbReference>
<evidence type="ECO:0008006" key="3">
    <source>
        <dbReference type="Google" id="ProtNLM"/>
    </source>
</evidence>
<dbReference type="PROSITE" id="PS51257">
    <property type="entry name" value="PROKAR_LIPOPROTEIN"/>
    <property type="match status" value="1"/>
</dbReference>
<comment type="caution">
    <text evidence="1">The sequence shown here is derived from an EMBL/GenBank/DDBJ whole genome shotgun (WGS) entry which is preliminary data.</text>
</comment>
<gene>
    <name evidence="1" type="ORF">LNP81_13645</name>
</gene>
<proteinExistence type="predicted"/>
<accession>A0ABS8MEX0</accession>
<dbReference type="EMBL" id="JAJJMM010000001">
    <property type="protein sequence ID" value="MCC9064037.1"/>
    <property type="molecule type" value="Genomic_DNA"/>
</dbReference>
<evidence type="ECO:0000313" key="2">
    <source>
        <dbReference type="Proteomes" id="UP001430679"/>
    </source>
</evidence>
<protein>
    <recommendedName>
        <fullName evidence="3">Lipoprotein</fullName>
    </recommendedName>
</protein>
<keyword evidence="2" id="KW-1185">Reference proteome</keyword>
<reference evidence="1" key="1">
    <citation type="submission" date="2021-11" db="EMBL/GenBank/DDBJ databases">
        <title>Description of novel Flavobacterium species.</title>
        <authorList>
            <person name="Saticioglu I.B."/>
            <person name="Ay H."/>
            <person name="Altun S."/>
            <person name="Duman M."/>
        </authorList>
    </citation>
    <scope>NUCLEOTIDE SEQUENCE</scope>
    <source>
        <strain evidence="1">F-30</strain>
    </source>
</reference>